<dbReference type="InterPro" id="IPR054478">
    <property type="entry name" value="LTN1_UBC"/>
</dbReference>
<dbReference type="EC" id="2.3.2.27" evidence="5 18"/>
<evidence type="ECO:0000313" key="21">
    <source>
        <dbReference type="Proteomes" id="UP001432027"/>
    </source>
</evidence>
<evidence type="ECO:0000256" key="1">
    <source>
        <dbReference type="ARBA" id="ARBA00000900"/>
    </source>
</evidence>
<sequence>MSKNRQKAGVKSASSQMAAELLSGGGMVTFDAFSGGCASLAQTADTTTLAKLNKRDSSTREKALRELIERCTDENSDTVASTFSKFSAQFDKTIFDCSPTVRHLAMKLVSKQVNVLKKKAEKDLFNILPLIIFASCDPFTPCSSEASNFLSGMFTKEKWNEVMLKLSEKVTKIIFEILNSESTFISESKLMNNDEEDSREERMNRLSEQSYGVLVHFLKGKKSEAAEKIVIHGLMNVKKNGLTRGILNAVSHCNDPVSIISSSSLLDPLLRVFSSCDQYALLPLSIDLILLYLSPTSFPLTEKERRKVVNALFILIKKSTAREWDALGVRLLPLFSSLCSLMDESYRATFISEWFNALQSNGIPTKECILYVSDCIKYVLALLDSPSPDETSTALSMVFFTVSKSSSSDPSTLQSLIAWSIPRINQTKVRFFLEEILRRCMENLPSSRLLVDSLLSLHSDDLFFGWEYLNQNGVDLPLHLLQHARDDQLVSLHNSIGLVHLVEKSEKASLSPLYTRLCSLLPPSSLERDTPLPYSPLISNVLTSIDDDGMTRIIRELNDEDRLKCVEEWMRNEDSQSTIRLYRLMGQEERIEIERKLLSLDSSLQFLVNITQSSEFSVELESEVAVRVIKGYVSQSINETKGVYLSPGSRSVLHRLDVPFTLKLITDQVVKSRAPLKVSSFHSMATLFYDLMDNGMDLLDDYFFFSHIRSTISSLNEELSHYSLLSHYWPCSIDNLPYRPQSSSNILTLIEGLNKTLALFLALYVHRPHDSSSSILLIPIVIISSVISLSRSFPLSFLPQSETENQLLSYAHEMIESGGESVRGEDILSLLTHATTVSRPLLIYSLRPLTQWIRNGSLPCESTTPFSALPTQGLNLHLEMARQLYYRKNVDTVLQTILSYSQSDEAQSNSELFTLQCDEERFSLSISALTGANEHMRNGKELDESSLDFLRCAIVTAVNSVHSDCPSDSKWDDGRRRILAASAIQLGIIMNEKNSEMDVTDGSCLSRMLNLFISLIPSLKWDQSWNDNWNMTKTNMRYEMEMDQAGIPSSLQSLVVRASLVLEGERGERGERGEAILAAAAIIGMCACSTMSFSCQDEEKGTTVILPPFMKNLSDKDGFSRCGVLVACLSLISSIPKEEGEGGENRVERSVLCDAMAPLITKCLTTIVSKTEQQSDHIQSRFFIQKATPSPHYLLHWLSYLLRDTFSSFPSIVKMWYTALPKSASTLVNGFISSHLSSILIDHEITQVMEGNLPEKHKNDQATLTIRRYANEILLDYILEDTRMRLSINIPLGWPLLPPLVSVEGSVVGKADARKWILGLNSQLYRNSSVVSALSAWLIYAGKKVEGADSCTICMQLVAPQTKQLPKARCRTCHNKFHSSCLFKWFESSSSSSCPLCRTDFTAPP</sequence>
<dbReference type="InterPro" id="IPR016024">
    <property type="entry name" value="ARM-type_fold"/>
</dbReference>
<comment type="subunit">
    <text evidence="16">Component of the ribosome quality control complex (RQC), composed of at least the E3 ubiquitin ligase ltn1 and nemf. The complex probably also contains tcf25 as well as vcp/p97 and its ubiquitin-binding cofactors. RQC forms a stable complex with 60S ribosomal subunits.</text>
</comment>
<dbReference type="EMBL" id="BTSX01000005">
    <property type="protein sequence ID" value="GMT00718.1"/>
    <property type="molecule type" value="Genomic_DNA"/>
</dbReference>
<dbReference type="InterPro" id="IPR056241">
    <property type="entry name" value="LTN1_HEAT_5th"/>
</dbReference>
<dbReference type="InterPro" id="IPR013083">
    <property type="entry name" value="Znf_RING/FYVE/PHD"/>
</dbReference>
<dbReference type="Gene3D" id="3.30.40.10">
    <property type="entry name" value="Zinc/RING finger domain, C3HC4 (zinc finger)"/>
    <property type="match status" value="1"/>
</dbReference>
<evidence type="ECO:0000256" key="7">
    <source>
        <dbReference type="ARBA" id="ARBA00022490"/>
    </source>
</evidence>
<evidence type="ECO:0000256" key="11">
    <source>
        <dbReference type="ARBA" id="ARBA00022771"/>
    </source>
</evidence>
<dbReference type="InterPro" id="IPR054477">
    <property type="entry name" value="LTN1_E3_ligase_6th"/>
</dbReference>
<dbReference type="InterPro" id="IPR011989">
    <property type="entry name" value="ARM-like"/>
</dbReference>
<comment type="function">
    <text evidence="15">E3 ubiquitin-protein ligase. Component of the ribosome quality control complex (RQC), a ribosome-associated complex that mediates ubiquitination and extraction of incompletely synthesized nascent chains for proteasomal degradation. Ubiquitination leads to vcp/p97 recruitment for extraction and degradation of the incomplete translation product.</text>
</comment>
<evidence type="ECO:0000256" key="3">
    <source>
        <dbReference type="ARBA" id="ARBA00004906"/>
    </source>
</evidence>
<dbReference type="InterPro" id="IPR039795">
    <property type="entry name" value="LTN1/Rkr1"/>
</dbReference>
<comment type="catalytic activity">
    <reaction evidence="1 18">
        <text>S-ubiquitinyl-[E2 ubiquitin-conjugating enzyme]-L-cysteine + [acceptor protein]-L-lysine = [E2 ubiquitin-conjugating enzyme]-L-cysteine + N(6)-ubiquitinyl-[acceptor protein]-L-lysine.</text>
        <dbReference type="EC" id="2.3.2.27"/>
    </reaction>
</comment>
<dbReference type="GO" id="GO:0043023">
    <property type="term" value="F:ribosomal large subunit binding"/>
    <property type="evidence" value="ECO:0007669"/>
    <property type="project" value="TreeGrafter"/>
</dbReference>
<comment type="similarity">
    <text evidence="4 18">Belongs to the LTN1 family.</text>
</comment>
<name>A0AAV5U2J0_9BILA</name>
<keyword evidence="8 18" id="KW-0808">Transferase</keyword>
<evidence type="ECO:0000256" key="5">
    <source>
        <dbReference type="ARBA" id="ARBA00012483"/>
    </source>
</evidence>
<dbReference type="Pfam" id="PF23009">
    <property type="entry name" value="UBC_like"/>
    <property type="match status" value="1"/>
</dbReference>
<dbReference type="Pfam" id="PF13639">
    <property type="entry name" value="zf-RING_2"/>
    <property type="match status" value="1"/>
</dbReference>
<dbReference type="FunFam" id="3.30.40.10:FF:000038">
    <property type="entry name" value="E3 ubiquitin-protein ligase listerin"/>
    <property type="match status" value="1"/>
</dbReference>
<dbReference type="SUPFAM" id="SSF48371">
    <property type="entry name" value="ARM repeat"/>
    <property type="match status" value="1"/>
</dbReference>
<keyword evidence="11 17" id="KW-0863">Zinc-finger</keyword>
<dbReference type="InterPro" id="IPR039804">
    <property type="entry name" value="RING-CH-C4HC3_LTN1"/>
</dbReference>
<dbReference type="GO" id="GO:0072344">
    <property type="term" value="P:rescue of stalled ribosome"/>
    <property type="evidence" value="ECO:0007669"/>
    <property type="project" value="UniProtKB-UniRule"/>
</dbReference>
<gene>
    <name evidence="20" type="ORF">PENTCL1PPCAC_22892</name>
</gene>
<dbReference type="SUPFAM" id="SSF57850">
    <property type="entry name" value="RING/U-box"/>
    <property type="match status" value="1"/>
</dbReference>
<keyword evidence="21" id="KW-1185">Reference proteome</keyword>
<keyword evidence="12 18" id="KW-0833">Ubl conjugation pathway</keyword>
<dbReference type="Pfam" id="PF24618">
    <property type="entry name" value="LTN1_E3_ligase_5th"/>
    <property type="match status" value="1"/>
</dbReference>
<dbReference type="PANTHER" id="PTHR12389:SF0">
    <property type="entry name" value="E3 UBIQUITIN-PROTEIN LIGASE LISTERIN"/>
    <property type="match status" value="1"/>
</dbReference>
<evidence type="ECO:0000256" key="8">
    <source>
        <dbReference type="ARBA" id="ARBA00022679"/>
    </source>
</evidence>
<evidence type="ECO:0000313" key="20">
    <source>
        <dbReference type="EMBL" id="GMT00718.1"/>
    </source>
</evidence>
<keyword evidence="7" id="KW-0963">Cytoplasm</keyword>
<reference evidence="20" key="1">
    <citation type="submission" date="2023-10" db="EMBL/GenBank/DDBJ databases">
        <title>Genome assembly of Pristionchus species.</title>
        <authorList>
            <person name="Yoshida K."/>
            <person name="Sommer R.J."/>
        </authorList>
    </citation>
    <scope>NUCLEOTIDE SEQUENCE</scope>
    <source>
        <strain evidence="20">RS0144</strain>
    </source>
</reference>
<evidence type="ECO:0000256" key="9">
    <source>
        <dbReference type="ARBA" id="ARBA00022723"/>
    </source>
</evidence>
<evidence type="ECO:0000256" key="6">
    <source>
        <dbReference type="ARBA" id="ARBA00017157"/>
    </source>
</evidence>
<proteinExistence type="inferred from homology"/>
<evidence type="ECO:0000256" key="16">
    <source>
        <dbReference type="ARBA" id="ARBA00065062"/>
    </source>
</evidence>
<dbReference type="Proteomes" id="UP001432027">
    <property type="component" value="Unassembled WGS sequence"/>
</dbReference>
<organism evidence="20 21">
    <name type="scientific">Pristionchus entomophagus</name>
    <dbReference type="NCBI Taxonomy" id="358040"/>
    <lineage>
        <taxon>Eukaryota</taxon>
        <taxon>Metazoa</taxon>
        <taxon>Ecdysozoa</taxon>
        <taxon>Nematoda</taxon>
        <taxon>Chromadorea</taxon>
        <taxon>Rhabditida</taxon>
        <taxon>Rhabditina</taxon>
        <taxon>Diplogasteromorpha</taxon>
        <taxon>Diplogasteroidea</taxon>
        <taxon>Neodiplogasteridae</taxon>
        <taxon>Pristionchus</taxon>
    </lineage>
</organism>
<dbReference type="GO" id="GO:1990112">
    <property type="term" value="C:RQC complex"/>
    <property type="evidence" value="ECO:0007669"/>
    <property type="project" value="UniProtKB-UniRule"/>
</dbReference>
<dbReference type="InterPro" id="IPR001841">
    <property type="entry name" value="Znf_RING"/>
</dbReference>
<evidence type="ECO:0000256" key="2">
    <source>
        <dbReference type="ARBA" id="ARBA00004514"/>
    </source>
</evidence>
<evidence type="ECO:0000256" key="12">
    <source>
        <dbReference type="ARBA" id="ARBA00022786"/>
    </source>
</evidence>
<dbReference type="GO" id="GO:0061630">
    <property type="term" value="F:ubiquitin protein ligase activity"/>
    <property type="evidence" value="ECO:0007669"/>
    <property type="project" value="UniProtKB-UniRule"/>
</dbReference>
<dbReference type="PANTHER" id="PTHR12389">
    <property type="entry name" value="ZINC FINGER PROTEIN 294"/>
    <property type="match status" value="1"/>
</dbReference>
<accession>A0AAV5U2J0</accession>
<evidence type="ECO:0000256" key="13">
    <source>
        <dbReference type="ARBA" id="ARBA00022833"/>
    </source>
</evidence>
<comment type="subcellular location">
    <subcellularLocation>
        <location evidence="2">Cytoplasm</location>
        <location evidence="2">Cytosol</location>
    </subcellularLocation>
</comment>
<evidence type="ECO:0000256" key="10">
    <source>
        <dbReference type="ARBA" id="ARBA00022737"/>
    </source>
</evidence>
<comment type="pathway">
    <text evidence="3 18">Protein modification; protein ubiquitination.</text>
</comment>
<dbReference type="CDD" id="cd16491">
    <property type="entry name" value="RING-CH-C4HC3_LTN1"/>
    <property type="match status" value="1"/>
</dbReference>
<keyword evidence="13 18" id="KW-0862">Zinc</keyword>
<dbReference type="PROSITE" id="PS50089">
    <property type="entry name" value="ZF_RING_2"/>
    <property type="match status" value="1"/>
</dbReference>
<evidence type="ECO:0000256" key="17">
    <source>
        <dbReference type="PROSITE-ProRule" id="PRU00175"/>
    </source>
</evidence>
<evidence type="ECO:0000256" key="18">
    <source>
        <dbReference type="RuleBase" id="RU367090"/>
    </source>
</evidence>
<comment type="caution">
    <text evidence="20">The sequence shown here is derived from an EMBL/GenBank/DDBJ whole genome shotgun (WGS) entry which is preliminary data.</text>
</comment>
<evidence type="ECO:0000256" key="14">
    <source>
        <dbReference type="ARBA" id="ARBA00032366"/>
    </source>
</evidence>
<protein>
    <recommendedName>
        <fullName evidence="6 18">E3 ubiquitin-protein ligase listerin</fullName>
        <ecNumber evidence="5 18">2.3.2.27</ecNumber>
    </recommendedName>
    <alternativeName>
        <fullName evidence="14 18">RING-type E3 ubiquitin transferase listerin</fullName>
    </alternativeName>
</protein>
<keyword evidence="10" id="KW-0677">Repeat</keyword>
<dbReference type="GO" id="GO:0005829">
    <property type="term" value="C:cytosol"/>
    <property type="evidence" value="ECO:0007669"/>
    <property type="project" value="UniProtKB-SubCell"/>
</dbReference>
<dbReference type="Pfam" id="PF22958">
    <property type="entry name" value="Ltn1_1st"/>
    <property type="match status" value="1"/>
</dbReference>
<dbReference type="GO" id="GO:0008270">
    <property type="term" value="F:zinc ion binding"/>
    <property type="evidence" value="ECO:0007669"/>
    <property type="project" value="UniProtKB-KW"/>
</dbReference>
<feature type="domain" description="RING-type" evidence="19">
    <location>
        <begin position="1351"/>
        <end position="1398"/>
    </location>
</feature>
<dbReference type="SMART" id="SM00184">
    <property type="entry name" value="RING"/>
    <property type="match status" value="1"/>
</dbReference>
<evidence type="ECO:0000259" key="19">
    <source>
        <dbReference type="PROSITE" id="PS50089"/>
    </source>
</evidence>
<dbReference type="GO" id="GO:1990116">
    <property type="term" value="P:ribosome-associated ubiquitin-dependent protein catabolic process"/>
    <property type="evidence" value="ECO:0007669"/>
    <property type="project" value="UniProtKB-UniRule"/>
</dbReference>
<dbReference type="Pfam" id="PF22999">
    <property type="entry name" value="LTN1_E3_ligase_6th"/>
    <property type="match status" value="1"/>
</dbReference>
<keyword evidence="9 18" id="KW-0479">Metal-binding</keyword>
<evidence type="ECO:0000256" key="4">
    <source>
        <dbReference type="ARBA" id="ARBA00007997"/>
    </source>
</evidence>
<dbReference type="InterPro" id="IPR054476">
    <property type="entry name" value="Ltn1_N"/>
</dbReference>
<dbReference type="Gene3D" id="1.25.10.10">
    <property type="entry name" value="Leucine-rich Repeat Variant"/>
    <property type="match status" value="1"/>
</dbReference>
<evidence type="ECO:0000256" key="15">
    <source>
        <dbReference type="ARBA" id="ARBA00053497"/>
    </source>
</evidence>